<dbReference type="InterPro" id="IPR000326">
    <property type="entry name" value="PAP2/HPO"/>
</dbReference>
<feature type="transmembrane region" description="Helical" evidence="1">
    <location>
        <begin position="178"/>
        <end position="196"/>
    </location>
</feature>
<dbReference type="CDD" id="cd03392">
    <property type="entry name" value="PAP2_like_2"/>
    <property type="match status" value="1"/>
</dbReference>
<evidence type="ECO:0000313" key="3">
    <source>
        <dbReference type="EMBL" id="SIT89084.1"/>
    </source>
</evidence>
<dbReference type="InterPro" id="IPR036938">
    <property type="entry name" value="PAP2/HPO_sf"/>
</dbReference>
<dbReference type="Gene3D" id="1.20.144.10">
    <property type="entry name" value="Phosphatidic acid phosphatase type 2/haloperoxidase"/>
    <property type="match status" value="2"/>
</dbReference>
<dbReference type="STRING" id="550447.SAMN05428946_2365"/>
<organism evidence="3 4">
    <name type="scientific">Edaphobacillus lindanitolerans</name>
    <dbReference type="NCBI Taxonomy" id="550447"/>
    <lineage>
        <taxon>Bacteria</taxon>
        <taxon>Bacillati</taxon>
        <taxon>Bacillota</taxon>
        <taxon>Bacilli</taxon>
        <taxon>Bacillales</taxon>
        <taxon>Bacillaceae</taxon>
        <taxon>Edaphobacillus</taxon>
    </lineage>
</organism>
<dbReference type="PANTHER" id="PTHR14969:SF13">
    <property type="entry name" value="AT30094P"/>
    <property type="match status" value="1"/>
</dbReference>
<keyword evidence="1" id="KW-0472">Membrane</keyword>
<dbReference type="SUPFAM" id="SSF48317">
    <property type="entry name" value="Acid phosphatase/Vanadium-dependent haloperoxidase"/>
    <property type="match status" value="1"/>
</dbReference>
<dbReference type="RefSeq" id="WP_084186672.1">
    <property type="nucleotide sequence ID" value="NZ_FTPL01000003.1"/>
</dbReference>
<protein>
    <submittedName>
        <fullName evidence="3">Undecaprenyl-diphosphatase</fullName>
    </submittedName>
</protein>
<dbReference type="Pfam" id="PF01569">
    <property type="entry name" value="PAP2"/>
    <property type="match status" value="1"/>
</dbReference>
<dbReference type="OrthoDB" id="9789113at2"/>
<feature type="transmembrane region" description="Helical" evidence="1">
    <location>
        <begin position="79"/>
        <end position="96"/>
    </location>
</feature>
<feature type="transmembrane region" description="Helical" evidence="1">
    <location>
        <begin position="116"/>
        <end position="135"/>
    </location>
</feature>
<sequence>MNRDRWMIFGAIVAAALFAGLASALHTDAVIALDNRMADLLEGNRFLALFTPFGDARFIAAVLLTAAIVLYIRRNWTGLLFMGISMGGGTVLNQGLKQVFGRLRPDIPHQLASFSFPSGHSQMGIVYLMTIAFLFAQSVRSGNGRRLIWMAAVLLAVLIGLSRIALGRHFATDVLGGWMLGLAWFLLLAFVFNGYGNGTSRRRA</sequence>
<feature type="transmembrane region" description="Helical" evidence="1">
    <location>
        <begin position="48"/>
        <end position="72"/>
    </location>
</feature>
<proteinExistence type="predicted"/>
<dbReference type="AlphaFoldDB" id="A0A1U7PM28"/>
<accession>A0A1U7PM28</accession>
<name>A0A1U7PM28_9BACI</name>
<keyword evidence="1" id="KW-1133">Transmembrane helix</keyword>
<dbReference type="Proteomes" id="UP000187550">
    <property type="component" value="Unassembled WGS sequence"/>
</dbReference>
<feature type="domain" description="Phosphatidic acid phosphatase type 2/haloperoxidase" evidence="2">
    <location>
        <begin position="77"/>
        <end position="189"/>
    </location>
</feature>
<keyword evidence="4" id="KW-1185">Reference proteome</keyword>
<keyword evidence="1" id="KW-0812">Transmembrane</keyword>
<dbReference type="SMART" id="SM00014">
    <property type="entry name" value="acidPPc"/>
    <property type="match status" value="1"/>
</dbReference>
<evidence type="ECO:0000256" key="1">
    <source>
        <dbReference type="SAM" id="Phobius"/>
    </source>
</evidence>
<evidence type="ECO:0000259" key="2">
    <source>
        <dbReference type="SMART" id="SM00014"/>
    </source>
</evidence>
<gene>
    <name evidence="3" type="ORF">SAMN05428946_2365</name>
</gene>
<dbReference type="EMBL" id="FTPL01000003">
    <property type="protein sequence ID" value="SIT89084.1"/>
    <property type="molecule type" value="Genomic_DNA"/>
</dbReference>
<evidence type="ECO:0000313" key="4">
    <source>
        <dbReference type="Proteomes" id="UP000187550"/>
    </source>
</evidence>
<reference evidence="4" key="1">
    <citation type="submission" date="2017-01" db="EMBL/GenBank/DDBJ databases">
        <authorList>
            <person name="Varghese N."/>
            <person name="Submissions S."/>
        </authorList>
    </citation>
    <scope>NUCLEOTIDE SEQUENCE [LARGE SCALE GENOMIC DNA]</scope>
    <source>
        <strain evidence="4">MNA4</strain>
    </source>
</reference>
<dbReference type="PANTHER" id="PTHR14969">
    <property type="entry name" value="SPHINGOSINE-1-PHOSPHATE PHOSPHOHYDROLASE"/>
    <property type="match status" value="1"/>
</dbReference>
<feature type="transmembrane region" description="Helical" evidence="1">
    <location>
        <begin position="147"/>
        <end position="166"/>
    </location>
</feature>